<dbReference type="PRINTS" id="PR00862">
    <property type="entry name" value="PROLIGOPTASE"/>
</dbReference>
<dbReference type="Gene3D" id="3.40.50.1820">
    <property type="entry name" value="alpha/beta hydrolase"/>
    <property type="match status" value="1"/>
</dbReference>
<dbReference type="PROSITE" id="PS00708">
    <property type="entry name" value="PRO_ENDOPEP_SER"/>
    <property type="match status" value="1"/>
</dbReference>
<dbReference type="GO" id="GO:0004252">
    <property type="term" value="F:serine-type endopeptidase activity"/>
    <property type="evidence" value="ECO:0007669"/>
    <property type="project" value="UniProtKB-UniRule"/>
</dbReference>
<reference evidence="10 11" key="1">
    <citation type="journal article" date="2018" name="Evol. Lett.">
        <title>Horizontal gene cluster transfer increased hallucinogenic mushroom diversity.</title>
        <authorList>
            <person name="Reynolds H.T."/>
            <person name="Vijayakumar V."/>
            <person name="Gluck-Thaler E."/>
            <person name="Korotkin H.B."/>
            <person name="Matheny P.B."/>
            <person name="Slot J.C."/>
        </authorList>
    </citation>
    <scope>NUCLEOTIDE SEQUENCE [LARGE SCALE GENOMIC DNA]</scope>
    <source>
        <strain evidence="10 11">2629</strain>
    </source>
</reference>
<evidence type="ECO:0000259" key="9">
    <source>
        <dbReference type="Pfam" id="PF02897"/>
    </source>
</evidence>
<dbReference type="InterPro" id="IPR002470">
    <property type="entry name" value="Peptidase_S9A"/>
</dbReference>
<comment type="caution">
    <text evidence="10">The sequence shown here is derived from an EMBL/GenBank/DDBJ whole genome shotgun (WGS) entry which is preliminary data.</text>
</comment>
<comment type="catalytic activity">
    <reaction evidence="1">
        <text>Hydrolysis of Pro-|-Xaa &gt;&gt; Ala-|-Xaa in oligopeptides.</text>
        <dbReference type="EC" id="3.4.21.26"/>
    </reaction>
</comment>
<dbReference type="Gene3D" id="2.130.10.120">
    <property type="entry name" value="Prolyl oligopeptidase, N-terminal domain"/>
    <property type="match status" value="1"/>
</dbReference>
<dbReference type="InterPro" id="IPR029058">
    <property type="entry name" value="AB_hydrolase_fold"/>
</dbReference>
<evidence type="ECO:0000256" key="3">
    <source>
        <dbReference type="ARBA" id="ARBA00011245"/>
    </source>
</evidence>
<dbReference type="SUPFAM" id="SSF53474">
    <property type="entry name" value="alpha/beta-Hydrolases"/>
    <property type="match status" value="1"/>
</dbReference>
<accession>A0A409VZP8</accession>
<gene>
    <name evidence="10" type="ORF">CVT24_007890</name>
</gene>
<organism evidence="10 11">
    <name type="scientific">Panaeolus cyanescens</name>
    <dbReference type="NCBI Taxonomy" id="181874"/>
    <lineage>
        <taxon>Eukaryota</taxon>
        <taxon>Fungi</taxon>
        <taxon>Dikarya</taxon>
        <taxon>Basidiomycota</taxon>
        <taxon>Agaricomycotina</taxon>
        <taxon>Agaricomycetes</taxon>
        <taxon>Agaricomycetidae</taxon>
        <taxon>Agaricales</taxon>
        <taxon>Agaricineae</taxon>
        <taxon>Galeropsidaceae</taxon>
        <taxon>Panaeolus</taxon>
    </lineage>
</organism>
<dbReference type="GO" id="GO:0005829">
    <property type="term" value="C:cytosol"/>
    <property type="evidence" value="ECO:0007669"/>
    <property type="project" value="TreeGrafter"/>
</dbReference>
<dbReference type="AlphaFoldDB" id="A0A409VZP8"/>
<keyword evidence="5 7" id="KW-0378">Hydrolase</keyword>
<dbReference type="FunFam" id="3.40.50.1820:FF:000005">
    <property type="entry name" value="Prolyl endopeptidase"/>
    <property type="match status" value="1"/>
</dbReference>
<comment type="similarity">
    <text evidence="2 7">Belongs to the peptidase S9A family.</text>
</comment>
<evidence type="ECO:0000256" key="4">
    <source>
        <dbReference type="ARBA" id="ARBA00022670"/>
    </source>
</evidence>
<evidence type="ECO:0000256" key="1">
    <source>
        <dbReference type="ARBA" id="ARBA00001070"/>
    </source>
</evidence>
<dbReference type="GO" id="GO:0070012">
    <property type="term" value="F:oligopeptidase activity"/>
    <property type="evidence" value="ECO:0007669"/>
    <property type="project" value="TreeGrafter"/>
</dbReference>
<dbReference type="EMBL" id="NHTK01005903">
    <property type="protein sequence ID" value="PPQ71720.1"/>
    <property type="molecule type" value="Genomic_DNA"/>
</dbReference>
<evidence type="ECO:0000256" key="6">
    <source>
        <dbReference type="ARBA" id="ARBA00022825"/>
    </source>
</evidence>
<dbReference type="SUPFAM" id="SSF50993">
    <property type="entry name" value="Peptidase/esterase 'gauge' domain"/>
    <property type="match status" value="1"/>
</dbReference>
<protein>
    <recommendedName>
        <fullName evidence="7">Prolyl endopeptidase</fullName>
        <ecNumber evidence="7">3.4.21.-</ecNumber>
    </recommendedName>
</protein>
<keyword evidence="4 7" id="KW-0645">Protease</keyword>
<dbReference type="InterPro" id="IPR023302">
    <property type="entry name" value="Pept_S9A_N"/>
</dbReference>
<keyword evidence="11" id="KW-1185">Reference proteome</keyword>
<evidence type="ECO:0000259" key="8">
    <source>
        <dbReference type="Pfam" id="PF00326"/>
    </source>
</evidence>
<evidence type="ECO:0000256" key="2">
    <source>
        <dbReference type="ARBA" id="ARBA00005228"/>
    </source>
</evidence>
<feature type="domain" description="Peptidase S9 prolyl oligopeptidase catalytic" evidence="8">
    <location>
        <begin position="513"/>
        <end position="722"/>
    </location>
</feature>
<evidence type="ECO:0000256" key="5">
    <source>
        <dbReference type="ARBA" id="ARBA00022801"/>
    </source>
</evidence>
<comment type="subunit">
    <text evidence="3">Monomer.</text>
</comment>
<dbReference type="InterPro" id="IPR001375">
    <property type="entry name" value="Peptidase_S9_cat"/>
</dbReference>
<dbReference type="PANTHER" id="PTHR42881">
    <property type="entry name" value="PROLYL ENDOPEPTIDASE"/>
    <property type="match status" value="1"/>
</dbReference>
<proteinExistence type="inferred from homology"/>
<evidence type="ECO:0000313" key="11">
    <source>
        <dbReference type="Proteomes" id="UP000284842"/>
    </source>
</evidence>
<dbReference type="InParanoid" id="A0A409VZP8"/>
<dbReference type="OrthoDB" id="248387at2759"/>
<keyword evidence="6 7" id="KW-0720">Serine protease</keyword>
<dbReference type="Pfam" id="PF00326">
    <property type="entry name" value="Peptidase_S9"/>
    <property type="match status" value="1"/>
</dbReference>
<evidence type="ECO:0000313" key="10">
    <source>
        <dbReference type="EMBL" id="PPQ71720.1"/>
    </source>
</evidence>
<dbReference type="Proteomes" id="UP000284842">
    <property type="component" value="Unassembled WGS sequence"/>
</dbReference>
<dbReference type="PANTHER" id="PTHR42881:SF2">
    <property type="entry name" value="PROLYL ENDOPEPTIDASE"/>
    <property type="match status" value="1"/>
</dbReference>
<dbReference type="STRING" id="181874.A0A409VZP8"/>
<sequence length="734" mass="82533">MPSTPWTPNNYPTARRSDHVDIYNSVSRGQVKVADPYQWLEEDTPETDKWTTAQEAFTRQYLDKNPDLKLLEDAFTNVNNYPKSSAPHLYDDNRWYWFYNSGLEAQSVLWRSKTSKLPDPDKDSGDKEIFFDTNALTKDGTAALSTYDFSDCGKYFAYAVSVSGSDATTIYVRKTDSPFVQGIDHQNDSGRLSEEIKFVKFSSICWTPDSKGFFYQRYPNKKDVNDGISTGGDLDAQIYYHRIGTTQDEDVLVHEDKEHREWMFNMDVTDDGKYLLLYIMKDSARENLLWIAPFDADNIGTNIPWNKVINDYGAECDVITNNGPVFYIRTNKGAPQYKVVTIDITAGNEPVEFIPQSDAFLSSMICTNQGNFVVVYKRDVKDEIYIYSPEGEKIERLAKDFVGTALVSGRKKHSWFFVSLSGFTSPGTIARYNFDNPPDQRWSIYRQSKLNGLQPDDFEAVQVWYESKDGTEIPMFIVRHKSTPLDGTAPALQYGYGGFSISIDPFFSPTLLTFIQKYGAVLAVPNIRGGGEFGEEWHDAGKLNKKQNCFDDFIAASEYLVKNKYAAPGKIILNGGSNGGLLVAASTFQAPEGLIGCAIAEVGVHDLLKFHKFTIGKAWTSDYGNPDDPNDFDFIYPISPLHNIPKDKVLPPLILLTADHDDRVVPMHSFKLAAELQHSLPHNPNPLLLRVDKKAGHGAGKSTQMKIKESADKWGFAVQSLGLKLKETKQSSAL</sequence>
<name>A0A409VZP8_9AGAR</name>
<feature type="domain" description="Peptidase S9A N-terminal" evidence="9">
    <location>
        <begin position="13"/>
        <end position="437"/>
    </location>
</feature>
<dbReference type="InterPro" id="IPR051167">
    <property type="entry name" value="Prolyl_oligopep/macrocyclase"/>
</dbReference>
<dbReference type="InterPro" id="IPR002471">
    <property type="entry name" value="Pept_S9_AS"/>
</dbReference>
<dbReference type="Pfam" id="PF02897">
    <property type="entry name" value="Peptidase_S9_N"/>
    <property type="match status" value="1"/>
</dbReference>
<dbReference type="EC" id="3.4.21.-" evidence="7"/>
<evidence type="ECO:0000256" key="7">
    <source>
        <dbReference type="RuleBase" id="RU368024"/>
    </source>
</evidence>
<dbReference type="GO" id="GO:0006508">
    <property type="term" value="P:proteolysis"/>
    <property type="evidence" value="ECO:0007669"/>
    <property type="project" value="UniProtKB-KW"/>
</dbReference>